<feature type="region of interest" description="Disordered" evidence="1">
    <location>
        <begin position="1"/>
        <end position="34"/>
    </location>
</feature>
<dbReference type="Proteomes" id="UP000559182">
    <property type="component" value="Unassembled WGS sequence"/>
</dbReference>
<dbReference type="EMBL" id="JACHVQ010000006">
    <property type="protein sequence ID" value="MBB2894635.1"/>
    <property type="molecule type" value="Genomic_DNA"/>
</dbReference>
<evidence type="ECO:0000313" key="3">
    <source>
        <dbReference type="Proteomes" id="UP000559182"/>
    </source>
</evidence>
<dbReference type="PANTHER" id="PTHR36221">
    <property type="entry name" value="DUF742 DOMAIN-CONTAINING PROTEIN"/>
    <property type="match status" value="1"/>
</dbReference>
<feature type="compositionally biased region" description="Acidic residues" evidence="1">
    <location>
        <begin position="1"/>
        <end position="13"/>
    </location>
</feature>
<keyword evidence="3" id="KW-1185">Reference proteome</keyword>
<proteinExistence type="predicted"/>
<accession>A0A839NHQ4</accession>
<protein>
    <recommendedName>
        <fullName evidence="4">DUF742 domain-containing protein</fullName>
    </recommendedName>
</protein>
<organism evidence="2 3">
    <name type="scientific">Flexivirga oryzae</name>
    <dbReference type="NCBI Taxonomy" id="1794944"/>
    <lineage>
        <taxon>Bacteria</taxon>
        <taxon>Bacillati</taxon>
        <taxon>Actinomycetota</taxon>
        <taxon>Actinomycetes</taxon>
        <taxon>Micrococcales</taxon>
        <taxon>Dermacoccaceae</taxon>
        <taxon>Flexivirga</taxon>
    </lineage>
</organism>
<evidence type="ECO:0000256" key="1">
    <source>
        <dbReference type="SAM" id="MobiDB-lite"/>
    </source>
</evidence>
<comment type="caution">
    <text evidence="2">The sequence shown here is derived from an EMBL/GenBank/DDBJ whole genome shotgun (WGS) entry which is preliminary data.</text>
</comment>
<sequence length="129" mass="13970">MTDEPPEWDDGAEEPAASVVRPYTLTSGRTTSEVDVPLEATVELTVEGRSKRWPAHDPTRRIVDLCADELLSVAEIAARAGLAIGVARVLVGDLAAEGSVQLQQTMTDSTSSDERINLIERTLRGLRDL</sequence>
<gene>
    <name evidence="2" type="ORF">FHU39_004681</name>
</gene>
<dbReference type="Pfam" id="PF05331">
    <property type="entry name" value="DUF742"/>
    <property type="match status" value="1"/>
</dbReference>
<evidence type="ECO:0008006" key="4">
    <source>
        <dbReference type="Google" id="ProtNLM"/>
    </source>
</evidence>
<name>A0A839NHQ4_9MICO</name>
<dbReference type="AlphaFoldDB" id="A0A839NHQ4"/>
<dbReference type="PANTHER" id="PTHR36221:SF1">
    <property type="entry name" value="DUF742 DOMAIN-CONTAINING PROTEIN"/>
    <property type="match status" value="1"/>
</dbReference>
<evidence type="ECO:0000313" key="2">
    <source>
        <dbReference type="EMBL" id="MBB2894635.1"/>
    </source>
</evidence>
<dbReference type="InterPro" id="IPR007995">
    <property type="entry name" value="DUF742"/>
</dbReference>
<dbReference type="RefSeq" id="WP_183323063.1">
    <property type="nucleotide sequence ID" value="NZ_JACHVQ010000006.1"/>
</dbReference>
<reference evidence="2 3" key="1">
    <citation type="submission" date="2020-08" db="EMBL/GenBank/DDBJ databases">
        <title>Sequencing the genomes of 1000 actinobacteria strains.</title>
        <authorList>
            <person name="Klenk H.-P."/>
        </authorList>
    </citation>
    <scope>NUCLEOTIDE SEQUENCE [LARGE SCALE GENOMIC DNA]</scope>
    <source>
        <strain evidence="2 3">DSM 105369</strain>
    </source>
</reference>
<feature type="compositionally biased region" description="Polar residues" evidence="1">
    <location>
        <begin position="24"/>
        <end position="33"/>
    </location>
</feature>